<dbReference type="NCBIfam" id="TIGR01777">
    <property type="entry name" value="yfcH"/>
    <property type="match status" value="1"/>
</dbReference>
<dbReference type="InterPro" id="IPR010099">
    <property type="entry name" value="SDR39U1"/>
</dbReference>
<evidence type="ECO:0000313" key="5">
    <source>
        <dbReference type="Proteomes" id="UP000032366"/>
    </source>
</evidence>
<evidence type="ECO:0000256" key="1">
    <source>
        <dbReference type="ARBA" id="ARBA00009353"/>
    </source>
</evidence>
<reference evidence="4 5" key="1">
    <citation type="submission" date="2015-01" db="EMBL/GenBank/DDBJ databases">
        <authorList>
            <person name="Guo J."/>
        </authorList>
    </citation>
    <scope>NUCLEOTIDE SEQUENCE [LARGE SCALE GENOMIC DNA]</scope>
    <source>
        <strain evidence="4 5">DSM 22147</strain>
    </source>
</reference>
<gene>
    <name evidence="4" type="ORF">TP70_08285</name>
</gene>
<keyword evidence="5" id="KW-1185">Reference proteome</keyword>
<protein>
    <submittedName>
        <fullName evidence="4">Epimerase</fullName>
    </submittedName>
</protein>
<dbReference type="Gene3D" id="3.40.50.720">
    <property type="entry name" value="NAD(P)-binding Rossmann-like Domain"/>
    <property type="match status" value="1"/>
</dbReference>
<dbReference type="EMBL" id="JXWY01000057">
    <property type="protein sequence ID" value="KIX90324.1"/>
    <property type="molecule type" value="Genomic_DNA"/>
</dbReference>
<comment type="similarity">
    <text evidence="1">Belongs to the NAD(P)-dependent epimerase/dehydratase family. SDR39U1 subfamily.</text>
</comment>
<feature type="domain" description="NAD-dependent epimerase/dehydratase" evidence="2">
    <location>
        <begin position="5"/>
        <end position="224"/>
    </location>
</feature>
<feature type="domain" description="DUF1731" evidence="3">
    <location>
        <begin position="251"/>
        <end position="297"/>
    </location>
</feature>
<evidence type="ECO:0000259" key="3">
    <source>
        <dbReference type="Pfam" id="PF08338"/>
    </source>
</evidence>
<comment type="caution">
    <text evidence="4">The sequence shown here is derived from an EMBL/GenBank/DDBJ whole genome shotgun (WGS) entry which is preliminary data.</text>
</comment>
<dbReference type="InterPro" id="IPR036291">
    <property type="entry name" value="NAD(P)-bd_dom_sf"/>
</dbReference>
<dbReference type="Pfam" id="PF08338">
    <property type="entry name" value="DUF1731"/>
    <property type="match status" value="1"/>
</dbReference>
<proteinExistence type="inferred from homology"/>
<dbReference type="InterPro" id="IPR001509">
    <property type="entry name" value="Epimerase_deHydtase"/>
</dbReference>
<evidence type="ECO:0000259" key="2">
    <source>
        <dbReference type="Pfam" id="PF01370"/>
    </source>
</evidence>
<name>A0ABR5C6J5_9STAP</name>
<dbReference type="RefSeq" id="WP_044360926.1">
    <property type="nucleotide sequence ID" value="NZ_JXWY01000057.1"/>
</dbReference>
<sequence>MTNYLITGGTGLVGQHLIKHLLQSSGNMIYVLTRSSKQSDQRQITYINWSHDNWQHQVPDIDIVINLAGATLNHYWTPTHKQRMMTSRIQTTRALYDLFRVRDKAPSVLFNASAIGYYPPSQSTIYTEETQQSPHDLLSEIVYQWERQASLFHNIGTRVIYGRFGLILSKDGGALPKMALPYHFFVGGKLGNGLQPYSWIHIDDLVTAIHYLIETPSAHEAYNLTAPNPVTQHQFGQALQEVLHRPHYTKVPSIMLRLLLGQMATLLLDTQYVLPQRLIQQGFTFQYPKLNDALNELYDK</sequence>
<dbReference type="Pfam" id="PF01370">
    <property type="entry name" value="Epimerase"/>
    <property type="match status" value="1"/>
</dbReference>
<dbReference type="SUPFAM" id="SSF51735">
    <property type="entry name" value="NAD(P)-binding Rossmann-fold domains"/>
    <property type="match status" value="1"/>
</dbReference>
<dbReference type="InterPro" id="IPR013549">
    <property type="entry name" value="DUF1731"/>
</dbReference>
<accession>A0ABR5C6J5</accession>
<dbReference type="Proteomes" id="UP000032366">
    <property type="component" value="Unassembled WGS sequence"/>
</dbReference>
<evidence type="ECO:0000313" key="4">
    <source>
        <dbReference type="EMBL" id="KIX90324.1"/>
    </source>
</evidence>
<dbReference type="PANTHER" id="PTHR11092:SF0">
    <property type="entry name" value="EPIMERASE FAMILY PROTEIN SDR39U1"/>
    <property type="match status" value="1"/>
</dbReference>
<organism evidence="4 5">
    <name type="scientific">Staphylococcus microti</name>
    <dbReference type="NCBI Taxonomy" id="569857"/>
    <lineage>
        <taxon>Bacteria</taxon>
        <taxon>Bacillati</taxon>
        <taxon>Bacillota</taxon>
        <taxon>Bacilli</taxon>
        <taxon>Bacillales</taxon>
        <taxon>Staphylococcaceae</taxon>
        <taxon>Staphylococcus</taxon>
    </lineage>
</organism>
<dbReference type="PANTHER" id="PTHR11092">
    <property type="entry name" value="SUGAR NUCLEOTIDE EPIMERASE RELATED"/>
    <property type="match status" value="1"/>
</dbReference>